<dbReference type="PROSITE" id="PS51725">
    <property type="entry name" value="ABM"/>
    <property type="match status" value="1"/>
</dbReference>
<gene>
    <name evidence="2" type="ORF">WT44_14510</name>
</gene>
<dbReference type="EMBL" id="LPHB01000046">
    <property type="protein sequence ID" value="KWA62492.1"/>
    <property type="molecule type" value="Genomic_DNA"/>
</dbReference>
<organism evidence="2">
    <name type="scientific">Burkholderia stagnalis</name>
    <dbReference type="NCBI Taxonomy" id="1503054"/>
    <lineage>
        <taxon>Bacteria</taxon>
        <taxon>Pseudomonadati</taxon>
        <taxon>Pseudomonadota</taxon>
        <taxon>Betaproteobacteria</taxon>
        <taxon>Burkholderiales</taxon>
        <taxon>Burkholderiaceae</taxon>
        <taxon>Burkholderia</taxon>
        <taxon>Burkholderia cepacia complex</taxon>
    </lineage>
</organism>
<dbReference type="PANTHER" id="PTHR33336">
    <property type="entry name" value="QUINOL MONOOXYGENASE YGIN-RELATED"/>
    <property type="match status" value="1"/>
</dbReference>
<protein>
    <submittedName>
        <fullName evidence="2">Antibiotic biosynthesis monooxygenase</fullName>
    </submittedName>
</protein>
<evidence type="ECO:0000313" key="3">
    <source>
        <dbReference type="Proteomes" id="UP000068603"/>
    </source>
</evidence>
<dbReference type="InterPro" id="IPR007138">
    <property type="entry name" value="ABM_dom"/>
</dbReference>
<dbReference type="Gene3D" id="3.30.70.100">
    <property type="match status" value="1"/>
</dbReference>
<dbReference type="InterPro" id="IPR011008">
    <property type="entry name" value="Dimeric_a/b-barrel"/>
</dbReference>
<dbReference type="GeneID" id="93055913"/>
<keyword evidence="2" id="KW-0560">Oxidoreductase</keyword>
<dbReference type="AlphaFoldDB" id="A0A108G9Q1"/>
<dbReference type="GO" id="GO:0004497">
    <property type="term" value="F:monooxygenase activity"/>
    <property type="evidence" value="ECO:0007669"/>
    <property type="project" value="UniProtKB-KW"/>
</dbReference>
<dbReference type="Proteomes" id="UP000068603">
    <property type="component" value="Unassembled WGS sequence"/>
</dbReference>
<evidence type="ECO:0000259" key="1">
    <source>
        <dbReference type="PROSITE" id="PS51725"/>
    </source>
</evidence>
<comment type="caution">
    <text evidence="2">The sequence shown here is derived from an EMBL/GenBank/DDBJ whole genome shotgun (WGS) entry which is preliminary data.</text>
</comment>
<keyword evidence="2" id="KW-0503">Monooxygenase</keyword>
<sequence>MSIYVFATLIPKPEHVATVEAELRQLVAATRTEPGNRRYDLFREADGAPGFHVFEIYDDEQALEAHRASAHYVAYRAKAGEWLAQPPVVKVLTAVDTAPQ</sequence>
<accession>A0A108G9Q1</accession>
<dbReference type="RefSeq" id="WP_059893150.1">
    <property type="nucleotide sequence ID" value="NZ_CP156686.1"/>
</dbReference>
<feature type="domain" description="ABM" evidence="1">
    <location>
        <begin position="3"/>
        <end position="91"/>
    </location>
</feature>
<dbReference type="PANTHER" id="PTHR33336:SF3">
    <property type="entry name" value="ABM DOMAIN-CONTAINING PROTEIN"/>
    <property type="match status" value="1"/>
</dbReference>
<dbReference type="Pfam" id="PF03992">
    <property type="entry name" value="ABM"/>
    <property type="match status" value="1"/>
</dbReference>
<dbReference type="InterPro" id="IPR050744">
    <property type="entry name" value="AI-2_Isomerase_LsrG"/>
</dbReference>
<dbReference type="STRING" id="1503054.WT74_27020"/>
<name>A0A108G9Q1_9BURK</name>
<reference evidence="2 3" key="1">
    <citation type="submission" date="2015-11" db="EMBL/GenBank/DDBJ databases">
        <title>Expanding the genomic diversity of Burkholderia species for the development of highly accurate diagnostics.</title>
        <authorList>
            <person name="Sahl J."/>
            <person name="Keim P."/>
            <person name="Wagner D."/>
        </authorList>
    </citation>
    <scope>NUCLEOTIDE SEQUENCE [LARGE SCALE GENOMIC DNA]</scope>
    <source>
        <strain evidence="2 3">MSMB1960WGS</strain>
    </source>
</reference>
<evidence type="ECO:0000313" key="2">
    <source>
        <dbReference type="EMBL" id="KWA62492.1"/>
    </source>
</evidence>
<dbReference type="SUPFAM" id="SSF54909">
    <property type="entry name" value="Dimeric alpha+beta barrel"/>
    <property type="match status" value="1"/>
</dbReference>
<proteinExistence type="predicted"/>